<protein>
    <submittedName>
        <fullName evidence="2">XRE family transcriptional regulator</fullName>
    </submittedName>
</protein>
<dbReference type="AlphaFoldDB" id="A0A223S5S0"/>
<gene>
    <name evidence="2" type="ORF">CDO52_12275</name>
</gene>
<name>A0A223S5S0_9ACTN</name>
<feature type="domain" description="HTH cro/C1-type" evidence="1">
    <location>
        <begin position="40"/>
        <end position="95"/>
    </location>
</feature>
<sequence>MYCSESWLRALESRPALSKEASVATKYVPTVGKRRLSRELRRLRNDRGLTLKDVAKRLDCSHGKVANLETGNWMRISLTDIRAMLDLYEVTDPKRREAIETLVRQARERGWWEKYSPHLPAAYVGFENEACRISTFQCDVVPGLLQTADYTRALVGRQLGDDPAEVERLVESRQRRHQIFERSNPPKLWAILDESALLHIPDRSVFRDQVQHLVSLATGVKTITIQLVPIAAGLHNGLGQKFVILDYEDELDLSVVYLELYGQALYIEDKPRVTGYRDLFNLIQLDALHPHETVPYLRAMLDQSD</sequence>
<dbReference type="InterPro" id="IPR010982">
    <property type="entry name" value="Lambda_DNA-bd_dom_sf"/>
</dbReference>
<dbReference type="Pfam" id="PF19054">
    <property type="entry name" value="DUF5753"/>
    <property type="match status" value="1"/>
</dbReference>
<evidence type="ECO:0000313" key="2">
    <source>
        <dbReference type="EMBL" id="ASU83457.1"/>
    </source>
</evidence>
<dbReference type="Pfam" id="PF13560">
    <property type="entry name" value="HTH_31"/>
    <property type="match status" value="1"/>
</dbReference>
<dbReference type="CDD" id="cd00093">
    <property type="entry name" value="HTH_XRE"/>
    <property type="match status" value="1"/>
</dbReference>
<evidence type="ECO:0000259" key="1">
    <source>
        <dbReference type="PROSITE" id="PS50943"/>
    </source>
</evidence>
<dbReference type="InterPro" id="IPR043917">
    <property type="entry name" value="DUF5753"/>
</dbReference>
<dbReference type="EMBL" id="CP022753">
    <property type="protein sequence ID" value="ASU83457.1"/>
    <property type="molecule type" value="Genomic_DNA"/>
</dbReference>
<organism evidence="2 3">
    <name type="scientific">Nocardiopsis gilva YIM 90087</name>
    <dbReference type="NCBI Taxonomy" id="1235441"/>
    <lineage>
        <taxon>Bacteria</taxon>
        <taxon>Bacillati</taxon>
        <taxon>Actinomycetota</taxon>
        <taxon>Actinomycetes</taxon>
        <taxon>Streptosporangiales</taxon>
        <taxon>Nocardiopsidaceae</taxon>
        <taxon>Nocardiopsis</taxon>
    </lineage>
</organism>
<dbReference type="SMART" id="SM00530">
    <property type="entry name" value="HTH_XRE"/>
    <property type="match status" value="1"/>
</dbReference>
<dbReference type="InterPro" id="IPR001387">
    <property type="entry name" value="Cro/C1-type_HTH"/>
</dbReference>
<reference evidence="2 3" key="1">
    <citation type="submission" date="2017-08" db="EMBL/GenBank/DDBJ databases">
        <title>The complete genome sequence of Nocardiopsis gilva YIM 90087.</title>
        <authorList>
            <person name="Yin M."/>
            <person name="Tang S."/>
        </authorList>
    </citation>
    <scope>NUCLEOTIDE SEQUENCE [LARGE SCALE GENOMIC DNA]</scope>
    <source>
        <strain evidence="2 3">YIM 90087</strain>
    </source>
</reference>
<dbReference type="SUPFAM" id="SSF47413">
    <property type="entry name" value="lambda repressor-like DNA-binding domains"/>
    <property type="match status" value="1"/>
</dbReference>
<proteinExistence type="predicted"/>
<dbReference type="PROSITE" id="PS50943">
    <property type="entry name" value="HTH_CROC1"/>
    <property type="match status" value="1"/>
</dbReference>
<dbReference type="KEGG" id="ngv:CDO52_12275"/>
<dbReference type="Gene3D" id="1.10.260.40">
    <property type="entry name" value="lambda repressor-like DNA-binding domains"/>
    <property type="match status" value="1"/>
</dbReference>
<dbReference type="GO" id="GO:0003677">
    <property type="term" value="F:DNA binding"/>
    <property type="evidence" value="ECO:0007669"/>
    <property type="project" value="InterPro"/>
</dbReference>
<dbReference type="Proteomes" id="UP000215005">
    <property type="component" value="Chromosome"/>
</dbReference>
<accession>A0A223S5S0</accession>
<keyword evidence="3" id="KW-1185">Reference proteome</keyword>
<evidence type="ECO:0000313" key="3">
    <source>
        <dbReference type="Proteomes" id="UP000215005"/>
    </source>
</evidence>